<reference evidence="2" key="2">
    <citation type="journal article" date="2023" name="IMA Fungus">
        <title>Comparative genomic study of the Penicillium genus elucidates a diverse pangenome and 15 lateral gene transfer events.</title>
        <authorList>
            <person name="Petersen C."/>
            <person name="Sorensen T."/>
            <person name="Nielsen M.R."/>
            <person name="Sondergaard T.E."/>
            <person name="Sorensen J.L."/>
            <person name="Fitzpatrick D.A."/>
            <person name="Frisvad J.C."/>
            <person name="Nielsen K.L."/>
        </authorList>
    </citation>
    <scope>NUCLEOTIDE SEQUENCE</scope>
    <source>
        <strain evidence="2">IBT 29677</strain>
    </source>
</reference>
<dbReference type="InterPro" id="IPR024983">
    <property type="entry name" value="CHAT_dom"/>
</dbReference>
<sequence length="1119" mass="125421">MLRKYITKLGEAVGSESNAFKNAEYRVSISCIWWNLGSAMCERHQLTKSPEDLEKASKIFGLARGGPQHDSNDRFRSCRDLGRVNALQFKESGDLEKGEAAVIMLKEALQVEPDSMLVIESLADHLRIFADYADSDEMLTESAKILEKAYDESENPSDSLSDAQALTFMQQFKRRGKPEDIEVAIQRFRTLVDRSQNRAEDQAQYLLKLSQCLLLRFEAFEKQDDLDEAQAEATRAFSLETTLQSIKGDCIHVQGLISNARYKWSNKPEYLDQAIAQYQESLGKVSDKDKHLTRHDLANAYYFKFKRTLLLKDLSESIKGYDSALQELQQSGRKDSKKDSLMISHGLAISLTAQFEVTQQQQDIDRAITCYEKCFQGAAKKTIHGLIRANNLALAYQERYKLTGQIDDVKKSQTVLIEVLAWGLDVHPNNRCNMHNNLGRAFLLSYIELKEPSYLEYAAEHFCKADATGCTLPDFQIAASVNLSRVLLLKARQTKQRRDQLAVLLQLTKSLSYIGNMQNITNYSHTDGIIYNTLEFILDSWMDSGYSAESTSGQLYLTASKTLIPHLKTLQSSAIARFYIFAAIAQHIVAKQPGAARDVICTTAEILPKSMLLSFDRKDILNNLENFVGLPSFAIACSLAAGDSPYMALELFDKVRSVMWESVLSNKMTLREKEIENFPELRDRLAQVLKPLAGAKGSQKTPSVSEIGGMLVQQHEIYRQGVEYQQLSKKLESHPELERFTCLPADTSALAEYAEEGPVIIVNYGLFRSDAIILTKEGVDSISLPLLTGPALEENDNLYLETLSMMGIDLSVATQKMNQLLEWIWDAVAEPILDHLGFCGILTDAEDLPRSWWITTGRIGTFPLHAAGNSRKGATCNILDRTVPSYINGLRALEYTRSRRSTRPDDSSRAEKRALLISMESTPEMGEEGNLPGSVREVTKIEEIFNRSVGKSKLLHSPSRVEVLRHLSRADFAHFACHGVCDGDDPARSALRLTDWQTKPLDVECILQQTQKNQSDMRLQLVYLSACESASNKSKFRDEGLHLAGGFQMAGVPHVIATLWRADDTFSFNMAARFYQLLGALGSNCDPTQSAKLLRQAVVEMRDSGASPLLWATYIHLGP</sequence>
<organism evidence="2 3">
    <name type="scientific">Penicillium cosmopolitanum</name>
    <dbReference type="NCBI Taxonomy" id="1131564"/>
    <lineage>
        <taxon>Eukaryota</taxon>
        <taxon>Fungi</taxon>
        <taxon>Dikarya</taxon>
        <taxon>Ascomycota</taxon>
        <taxon>Pezizomycotina</taxon>
        <taxon>Eurotiomycetes</taxon>
        <taxon>Eurotiomycetidae</taxon>
        <taxon>Eurotiales</taxon>
        <taxon>Aspergillaceae</taxon>
        <taxon>Penicillium</taxon>
    </lineage>
</organism>
<dbReference type="AlphaFoldDB" id="A0A9W9WBB0"/>
<dbReference type="Pfam" id="PF12770">
    <property type="entry name" value="CHAT"/>
    <property type="match status" value="1"/>
</dbReference>
<dbReference type="RefSeq" id="XP_056494215.1">
    <property type="nucleotide sequence ID" value="XM_056625633.1"/>
</dbReference>
<evidence type="ECO:0000313" key="3">
    <source>
        <dbReference type="Proteomes" id="UP001147747"/>
    </source>
</evidence>
<proteinExistence type="predicted"/>
<dbReference type="OrthoDB" id="9991317at2759"/>
<gene>
    <name evidence="2" type="ORF">N7509_000996</name>
</gene>
<evidence type="ECO:0000259" key="1">
    <source>
        <dbReference type="Pfam" id="PF12770"/>
    </source>
</evidence>
<comment type="caution">
    <text evidence="2">The sequence shown here is derived from an EMBL/GenBank/DDBJ whole genome shotgun (WGS) entry which is preliminary data.</text>
</comment>
<feature type="domain" description="CHAT" evidence="1">
    <location>
        <begin position="820"/>
        <end position="1118"/>
    </location>
</feature>
<name>A0A9W9WBB0_9EURO</name>
<dbReference type="Gene3D" id="1.25.40.10">
    <property type="entry name" value="Tetratricopeptide repeat domain"/>
    <property type="match status" value="2"/>
</dbReference>
<evidence type="ECO:0000313" key="2">
    <source>
        <dbReference type="EMBL" id="KAJ5414369.1"/>
    </source>
</evidence>
<dbReference type="EMBL" id="JAPZBU010000003">
    <property type="protein sequence ID" value="KAJ5414369.1"/>
    <property type="molecule type" value="Genomic_DNA"/>
</dbReference>
<dbReference type="Proteomes" id="UP001147747">
    <property type="component" value="Unassembled WGS sequence"/>
</dbReference>
<reference evidence="2" key="1">
    <citation type="submission" date="2022-12" db="EMBL/GenBank/DDBJ databases">
        <authorList>
            <person name="Petersen C."/>
        </authorList>
    </citation>
    <scope>NUCLEOTIDE SEQUENCE</scope>
    <source>
        <strain evidence="2">IBT 29677</strain>
    </source>
</reference>
<dbReference type="InterPro" id="IPR011990">
    <property type="entry name" value="TPR-like_helical_dom_sf"/>
</dbReference>
<dbReference type="GeneID" id="81364613"/>
<protein>
    <recommendedName>
        <fullName evidence="1">CHAT domain-containing protein</fullName>
    </recommendedName>
</protein>
<accession>A0A9W9WBB0</accession>
<keyword evidence="3" id="KW-1185">Reference proteome</keyword>